<reference evidence="2 3" key="1">
    <citation type="submission" date="2023-01" db="EMBL/GenBank/DDBJ databases">
        <title>Analysis of 21 Apiospora genomes using comparative genomics revels a genus with tremendous synthesis potential of carbohydrate active enzymes and secondary metabolites.</title>
        <authorList>
            <person name="Sorensen T."/>
        </authorList>
    </citation>
    <scope>NUCLEOTIDE SEQUENCE [LARGE SCALE GENOMIC DNA]</scope>
    <source>
        <strain evidence="2 3">CBS 20057</strain>
    </source>
</reference>
<dbReference type="Pfam" id="PF20255">
    <property type="entry name" value="DUF6606"/>
    <property type="match status" value="2"/>
</dbReference>
<sequence>MVLHHEVLPADLSESTLLFFFHHVFLPPKLPNGDDSSSTHDDLLVGFVQACRTAFAQTVPESTRNVVFEARTTLRVLGHLRDDHGHLHEDALRKAICGISEAVKDGAVFEMFELSPDNAAVMGTRGRLVRSFPAFAVQVDSTVLTNPKNQSKLPWRRNPLWLLVRVTLQLSFQRADPSGGKTYKKFMLYLLSKILEAAEAQSLDSDILYTMSAKIARRLTKLGDSESGAWVEPIRKAMYRASMALDD</sequence>
<name>A0ABR1RKK0_9PEZI</name>
<proteinExistence type="predicted"/>
<organism evidence="2 3">
    <name type="scientific">Apiospora marii</name>
    <dbReference type="NCBI Taxonomy" id="335849"/>
    <lineage>
        <taxon>Eukaryota</taxon>
        <taxon>Fungi</taxon>
        <taxon>Dikarya</taxon>
        <taxon>Ascomycota</taxon>
        <taxon>Pezizomycotina</taxon>
        <taxon>Sordariomycetes</taxon>
        <taxon>Xylariomycetidae</taxon>
        <taxon>Amphisphaeriales</taxon>
        <taxon>Apiosporaceae</taxon>
        <taxon>Apiospora</taxon>
    </lineage>
</organism>
<keyword evidence="3" id="KW-1185">Reference proteome</keyword>
<evidence type="ECO:0000259" key="1">
    <source>
        <dbReference type="Pfam" id="PF20255"/>
    </source>
</evidence>
<feature type="domain" description="DUF6606" evidence="1">
    <location>
        <begin position="149"/>
        <end position="196"/>
    </location>
</feature>
<dbReference type="InterPro" id="IPR046541">
    <property type="entry name" value="DUF6606"/>
</dbReference>
<accession>A0ABR1RKK0</accession>
<evidence type="ECO:0000313" key="3">
    <source>
        <dbReference type="Proteomes" id="UP001396898"/>
    </source>
</evidence>
<dbReference type="Proteomes" id="UP001396898">
    <property type="component" value="Unassembled WGS sequence"/>
</dbReference>
<dbReference type="EMBL" id="JAQQWI010000013">
    <property type="protein sequence ID" value="KAK8013447.1"/>
    <property type="molecule type" value="Genomic_DNA"/>
</dbReference>
<comment type="caution">
    <text evidence="2">The sequence shown here is derived from an EMBL/GenBank/DDBJ whole genome shotgun (WGS) entry which is preliminary data.</text>
</comment>
<protein>
    <recommendedName>
        <fullName evidence="1">DUF6606 domain-containing protein</fullName>
    </recommendedName>
</protein>
<feature type="domain" description="DUF6606" evidence="1">
    <location>
        <begin position="21"/>
        <end position="99"/>
    </location>
</feature>
<evidence type="ECO:0000313" key="2">
    <source>
        <dbReference type="EMBL" id="KAK8013447.1"/>
    </source>
</evidence>
<gene>
    <name evidence="2" type="ORF">PG991_009040</name>
</gene>